<dbReference type="InterPro" id="IPR007829">
    <property type="entry name" value="TM2"/>
</dbReference>
<dbReference type="Proteomes" id="UP001232156">
    <property type="component" value="Unassembled WGS sequence"/>
</dbReference>
<proteinExistence type="predicted"/>
<organism evidence="7 8">
    <name type="scientific">Yanghanlia caeni</name>
    <dbReference type="NCBI Taxonomy" id="3064283"/>
    <lineage>
        <taxon>Bacteria</taxon>
        <taxon>Pseudomonadati</taxon>
        <taxon>Pseudomonadota</taxon>
        <taxon>Betaproteobacteria</taxon>
        <taxon>Burkholderiales</taxon>
        <taxon>Alcaligenaceae</taxon>
        <taxon>Yanghanlia</taxon>
    </lineage>
</organism>
<comment type="caution">
    <text evidence="7">The sequence shown here is derived from an EMBL/GenBank/DDBJ whole genome shotgun (WGS) entry which is preliminary data.</text>
</comment>
<protein>
    <submittedName>
        <fullName evidence="7">TM2 domain-containing protein</fullName>
    </submittedName>
</protein>
<evidence type="ECO:0000256" key="3">
    <source>
        <dbReference type="ARBA" id="ARBA00022989"/>
    </source>
</evidence>
<feature type="transmembrane region" description="Helical" evidence="5">
    <location>
        <begin position="93"/>
        <end position="111"/>
    </location>
</feature>
<feature type="transmembrane region" description="Helical" evidence="5">
    <location>
        <begin position="53"/>
        <end position="77"/>
    </location>
</feature>
<evidence type="ECO:0000259" key="6">
    <source>
        <dbReference type="Pfam" id="PF05154"/>
    </source>
</evidence>
<evidence type="ECO:0000313" key="7">
    <source>
        <dbReference type="EMBL" id="MDR4126931.1"/>
    </source>
</evidence>
<reference evidence="7 8" key="1">
    <citation type="submission" date="2023-08" db="EMBL/GenBank/DDBJ databases">
        <title>Alcaligenaceae gen. nov., a novel taxon isolated from the sludge of Yixing Pesticide Factory.</title>
        <authorList>
            <person name="Ruan L."/>
        </authorList>
    </citation>
    <scope>NUCLEOTIDE SEQUENCE [LARGE SCALE GENOMIC DNA]</scope>
    <source>
        <strain evidence="7 8">LG-2</strain>
    </source>
</reference>
<evidence type="ECO:0000256" key="4">
    <source>
        <dbReference type="ARBA" id="ARBA00023136"/>
    </source>
</evidence>
<evidence type="ECO:0000256" key="5">
    <source>
        <dbReference type="SAM" id="Phobius"/>
    </source>
</evidence>
<keyword evidence="2 5" id="KW-0812">Transmembrane</keyword>
<evidence type="ECO:0000256" key="1">
    <source>
        <dbReference type="ARBA" id="ARBA00004141"/>
    </source>
</evidence>
<keyword evidence="4 5" id="KW-0472">Membrane</keyword>
<sequence length="155" mass="17743">MIQRAILVVAIFLAILLALTFGDALLAQAYAWISQLTGWIVHNFADLYAGLRYYLSTHTTKVVLAIALTIPVSWWVFRSREKELRNPANHRKIAIVLAICLGWLGAHRFYLGQIGWGIVYLLILWFFAPLVIVLSLIDAVRYFFMTDEQFTIART</sequence>
<comment type="subcellular location">
    <subcellularLocation>
        <location evidence="1">Membrane</location>
        <topology evidence="1">Multi-pass membrane protein</topology>
    </subcellularLocation>
</comment>
<dbReference type="Pfam" id="PF05154">
    <property type="entry name" value="TM2"/>
    <property type="match status" value="1"/>
</dbReference>
<feature type="transmembrane region" description="Helical" evidence="5">
    <location>
        <begin position="117"/>
        <end position="137"/>
    </location>
</feature>
<evidence type="ECO:0000256" key="2">
    <source>
        <dbReference type="ARBA" id="ARBA00022692"/>
    </source>
</evidence>
<evidence type="ECO:0000313" key="8">
    <source>
        <dbReference type="Proteomes" id="UP001232156"/>
    </source>
</evidence>
<feature type="domain" description="TM2" evidence="6">
    <location>
        <begin position="90"/>
        <end position="139"/>
    </location>
</feature>
<keyword evidence="8" id="KW-1185">Reference proteome</keyword>
<keyword evidence="3 5" id="KW-1133">Transmembrane helix</keyword>
<dbReference type="EMBL" id="JAUZQE010000043">
    <property type="protein sequence ID" value="MDR4126931.1"/>
    <property type="molecule type" value="Genomic_DNA"/>
</dbReference>
<dbReference type="RefSeq" id="WP_165277476.1">
    <property type="nucleotide sequence ID" value="NZ_JAUZQE010000043.1"/>
</dbReference>
<name>A0ABU1D8Z6_9BURK</name>
<gene>
    <name evidence="7" type="ORF">Q8947_13190</name>
</gene>
<accession>A0ABU1D8Z6</accession>